<keyword evidence="9" id="KW-0966">Cell projection</keyword>
<evidence type="ECO:0000256" key="6">
    <source>
        <dbReference type="ARBA" id="ARBA00022846"/>
    </source>
</evidence>
<dbReference type="RefSeq" id="XP_066910240.1">
    <property type="nucleotide sequence ID" value="XM_067054139.1"/>
</dbReference>
<feature type="region of interest" description="Disordered" evidence="11">
    <location>
        <begin position="394"/>
        <end position="417"/>
    </location>
</feature>
<evidence type="ECO:0000256" key="8">
    <source>
        <dbReference type="ARBA" id="ARBA00023212"/>
    </source>
</evidence>
<keyword evidence="6" id="KW-0282">Flagellum</keyword>
<comment type="similarity">
    <text evidence="3">Belongs to the DRC10 family.</text>
</comment>
<accession>A0A7M5UT35</accession>
<keyword evidence="5" id="KW-0963">Cytoplasm</keyword>
<dbReference type="GeneID" id="136797557"/>
<proteinExistence type="inferred from homology"/>
<dbReference type="Proteomes" id="UP000594262">
    <property type="component" value="Unplaced"/>
</dbReference>
<dbReference type="EnsemblMetazoa" id="CLYHEMT003744.1">
    <property type="protein sequence ID" value="CLYHEMP003744.1"/>
    <property type="gene ID" value="CLYHEMG003744"/>
</dbReference>
<reference evidence="12" key="1">
    <citation type="submission" date="2021-01" db="UniProtKB">
        <authorList>
            <consortium name="EnsemblMetazoa"/>
        </authorList>
    </citation>
    <scope>IDENTIFICATION</scope>
</reference>
<evidence type="ECO:0000256" key="9">
    <source>
        <dbReference type="ARBA" id="ARBA00023273"/>
    </source>
</evidence>
<keyword evidence="10" id="KW-0175">Coiled coil</keyword>
<dbReference type="PANTHER" id="PTHR31598">
    <property type="entry name" value="IQ DOMAIN-CONTAINING PROTEIN D"/>
    <property type="match status" value="1"/>
</dbReference>
<feature type="coiled-coil region" evidence="10">
    <location>
        <begin position="210"/>
        <end position="244"/>
    </location>
</feature>
<name>A0A7M5UT35_9CNID</name>
<comment type="subcellular location">
    <subcellularLocation>
        <location evidence="2">Cytoplasm</location>
        <location evidence="2">Cytoskeleton</location>
        <location evidence="2">Flagellum axoneme</location>
    </subcellularLocation>
</comment>
<feature type="region of interest" description="Disordered" evidence="11">
    <location>
        <begin position="1"/>
        <end position="31"/>
    </location>
</feature>
<protein>
    <recommendedName>
        <fullName evidence="4">Dynein regulatory complex protein 10</fullName>
    </recommendedName>
</protein>
<keyword evidence="7" id="KW-0969">Cilium</keyword>
<dbReference type="PROSITE" id="PS50096">
    <property type="entry name" value="IQ"/>
    <property type="match status" value="1"/>
</dbReference>
<dbReference type="AlphaFoldDB" id="A0A7M5UT35"/>
<evidence type="ECO:0000256" key="7">
    <source>
        <dbReference type="ARBA" id="ARBA00023069"/>
    </source>
</evidence>
<evidence type="ECO:0000256" key="2">
    <source>
        <dbReference type="ARBA" id="ARBA00004611"/>
    </source>
</evidence>
<comment type="function">
    <text evidence="1">Component of the nexin-dynein regulatory complex (N-DRC), a key regulator of ciliary/flagellar motility which maintains the alignment and integrity of the distal axoneme and regulates microtubule sliding in motile axonemes.</text>
</comment>
<evidence type="ECO:0000256" key="5">
    <source>
        <dbReference type="ARBA" id="ARBA00022490"/>
    </source>
</evidence>
<feature type="compositionally biased region" description="Polar residues" evidence="11">
    <location>
        <begin position="13"/>
        <end position="31"/>
    </location>
</feature>
<evidence type="ECO:0000313" key="13">
    <source>
        <dbReference type="Proteomes" id="UP000594262"/>
    </source>
</evidence>
<evidence type="ECO:0000256" key="11">
    <source>
        <dbReference type="SAM" id="MobiDB-lite"/>
    </source>
</evidence>
<dbReference type="PANTHER" id="PTHR31598:SF1">
    <property type="entry name" value="DYNEIN REGULATORY COMPLEX PROTEIN 10"/>
    <property type="match status" value="1"/>
</dbReference>
<organism evidence="12 13">
    <name type="scientific">Clytia hemisphaerica</name>
    <dbReference type="NCBI Taxonomy" id="252671"/>
    <lineage>
        <taxon>Eukaryota</taxon>
        <taxon>Metazoa</taxon>
        <taxon>Cnidaria</taxon>
        <taxon>Hydrozoa</taxon>
        <taxon>Hydroidolina</taxon>
        <taxon>Leptothecata</taxon>
        <taxon>Obeliida</taxon>
        <taxon>Clytiidae</taxon>
        <taxon>Clytia</taxon>
    </lineage>
</organism>
<feature type="coiled-coil region" evidence="10">
    <location>
        <begin position="321"/>
        <end position="379"/>
    </location>
</feature>
<evidence type="ECO:0000256" key="1">
    <source>
        <dbReference type="ARBA" id="ARBA00003029"/>
    </source>
</evidence>
<evidence type="ECO:0000256" key="10">
    <source>
        <dbReference type="SAM" id="Coils"/>
    </source>
</evidence>
<evidence type="ECO:0000256" key="3">
    <source>
        <dbReference type="ARBA" id="ARBA00009071"/>
    </source>
</evidence>
<keyword evidence="13" id="KW-1185">Reference proteome</keyword>
<feature type="compositionally biased region" description="Basic residues" evidence="11">
    <location>
        <begin position="397"/>
        <end position="417"/>
    </location>
</feature>
<dbReference type="OrthoDB" id="5982628at2759"/>
<dbReference type="InterPro" id="IPR042815">
    <property type="entry name" value="DRC10"/>
</dbReference>
<evidence type="ECO:0000256" key="4">
    <source>
        <dbReference type="ARBA" id="ARBA00021752"/>
    </source>
</evidence>
<evidence type="ECO:0000313" key="12">
    <source>
        <dbReference type="EnsemblMetazoa" id="CLYHEMP003744.1"/>
    </source>
</evidence>
<sequence length="417" mass="49444">MQASWTPRHPRTPNISAPPTASSQQRQRRTMATLQPIKRKLDRIETERIYRVLQTVLRHIDQVKALNWLIEDDSHLFRVTNHELRQLILKHQSFARSLSFSNEDDEDNQIEIEANVQKIKDSTRLILRYCSIHGILLSSYNPTDKTTSAVDPNNLLASYFDELREMMHEKLLTEGVEEDERWRFLLQTMEKSRIARNTIQQLRKNFNVSIEQKCAIMNEKEEEITFLKQKIDDIEETAEDENNTALNEAAKQIVSNRLIVENKNQKLNTDKIQYKLVMSKCVKENYIKESKLRKRKFKMAGELQNWIMKYDGDMGWRQKQVDELNELNRRDLDDLEELQQHFDKVDKEYTEIMEERRLVAEEQLRIEKEERERIEATIQIQAIWRGFYARQELENKKKGKGKKGKGKGGKSAKPKKK</sequence>
<keyword evidence="8" id="KW-0206">Cytoskeleton</keyword>